<comment type="subcellular location">
    <subcellularLocation>
        <location evidence="1">Cell outer membrane</location>
        <topology evidence="1">Multi-pass membrane protein</topology>
    </subcellularLocation>
</comment>
<dbReference type="GO" id="GO:0015288">
    <property type="term" value="F:porin activity"/>
    <property type="evidence" value="ECO:0007669"/>
    <property type="project" value="UniProtKB-KW"/>
</dbReference>
<keyword evidence="14 17" id="KW-0449">Lipoprotein</keyword>
<evidence type="ECO:0000256" key="1">
    <source>
        <dbReference type="ARBA" id="ARBA00004571"/>
    </source>
</evidence>
<evidence type="ECO:0000256" key="2">
    <source>
        <dbReference type="ARBA" id="ARBA00009450"/>
    </source>
</evidence>
<dbReference type="GO" id="GO:0009279">
    <property type="term" value="C:cell outer membrane"/>
    <property type="evidence" value="ECO:0007669"/>
    <property type="project" value="UniProtKB-SubCell"/>
</dbReference>
<evidence type="ECO:0000256" key="6">
    <source>
        <dbReference type="ARBA" id="ARBA00022692"/>
    </source>
</evidence>
<dbReference type="Gene3D" id="3.10.560.10">
    <property type="entry name" value="Outer membrane lipoprotein wza domain like"/>
    <property type="match status" value="2"/>
</dbReference>
<feature type="domain" description="SLBB" evidence="16">
    <location>
        <begin position="241"/>
        <end position="325"/>
    </location>
</feature>
<dbReference type="Gene3D" id="3.30.1950.10">
    <property type="entry name" value="wza like domain"/>
    <property type="match status" value="1"/>
</dbReference>
<dbReference type="InterPro" id="IPR003715">
    <property type="entry name" value="Poly_export_N"/>
</dbReference>
<dbReference type="GO" id="GO:0006811">
    <property type="term" value="P:monoatomic ion transport"/>
    <property type="evidence" value="ECO:0007669"/>
    <property type="project" value="UniProtKB-KW"/>
</dbReference>
<dbReference type="RefSeq" id="WP_338037844.1">
    <property type="nucleotide sequence ID" value="NZ_JRKJ01000005.1"/>
</dbReference>
<dbReference type="eggNOG" id="COG1596">
    <property type="taxonomic scope" value="Bacteria"/>
</dbReference>
<dbReference type="PANTHER" id="PTHR33619:SF3">
    <property type="entry name" value="POLYSACCHARIDE EXPORT PROTEIN GFCE-RELATED"/>
    <property type="match status" value="1"/>
</dbReference>
<dbReference type="PATRIC" id="fig|1300345.3.peg.919"/>
<keyword evidence="7" id="KW-0732">Signal</keyword>
<evidence type="ECO:0000259" key="15">
    <source>
        <dbReference type="Pfam" id="PF02563"/>
    </source>
</evidence>
<dbReference type="PANTHER" id="PTHR33619">
    <property type="entry name" value="POLYSACCHARIDE EXPORT PROTEIN GFCE-RELATED"/>
    <property type="match status" value="1"/>
</dbReference>
<protein>
    <submittedName>
        <fullName evidence="17">Polysaccharide export lipoprotein Wza</fullName>
    </submittedName>
</protein>
<keyword evidence="4" id="KW-1134">Transmembrane beta strand</keyword>
<evidence type="ECO:0000259" key="16">
    <source>
        <dbReference type="Pfam" id="PF22461"/>
    </source>
</evidence>
<feature type="domain" description="Polysaccharide export protein N-terminal" evidence="15">
    <location>
        <begin position="69"/>
        <end position="152"/>
    </location>
</feature>
<dbReference type="EMBL" id="JRKJ01000005">
    <property type="protein sequence ID" value="KGQ19841.1"/>
    <property type="molecule type" value="Genomic_DNA"/>
</dbReference>
<keyword evidence="13" id="KW-0998">Cell outer membrane</keyword>
<evidence type="ECO:0000256" key="12">
    <source>
        <dbReference type="ARBA" id="ARBA00023139"/>
    </source>
</evidence>
<evidence type="ECO:0000256" key="3">
    <source>
        <dbReference type="ARBA" id="ARBA00022448"/>
    </source>
</evidence>
<evidence type="ECO:0000313" key="18">
    <source>
        <dbReference type="Proteomes" id="UP000030518"/>
    </source>
</evidence>
<evidence type="ECO:0000256" key="9">
    <source>
        <dbReference type="ARBA" id="ARBA00023065"/>
    </source>
</evidence>
<evidence type="ECO:0000256" key="8">
    <source>
        <dbReference type="ARBA" id="ARBA00023047"/>
    </source>
</evidence>
<organism evidence="17 18">
    <name type="scientific">Lysobacter dokdonensis DS-58</name>
    <dbReference type="NCBI Taxonomy" id="1300345"/>
    <lineage>
        <taxon>Bacteria</taxon>
        <taxon>Pseudomonadati</taxon>
        <taxon>Pseudomonadota</taxon>
        <taxon>Gammaproteobacteria</taxon>
        <taxon>Lysobacterales</taxon>
        <taxon>Lysobacteraceae</taxon>
        <taxon>Noviluteimonas</taxon>
    </lineage>
</organism>
<gene>
    <name evidence="17" type="ORF">LF41_2344</name>
</gene>
<feature type="domain" description="SLBB" evidence="16">
    <location>
        <begin position="158"/>
        <end position="233"/>
    </location>
</feature>
<evidence type="ECO:0000256" key="14">
    <source>
        <dbReference type="ARBA" id="ARBA00023288"/>
    </source>
</evidence>
<evidence type="ECO:0000256" key="13">
    <source>
        <dbReference type="ARBA" id="ARBA00023237"/>
    </source>
</evidence>
<keyword evidence="18" id="KW-1185">Reference proteome</keyword>
<keyword evidence="3" id="KW-0813">Transport</keyword>
<proteinExistence type="inferred from homology"/>
<dbReference type="Pfam" id="PF02563">
    <property type="entry name" value="Poly_export"/>
    <property type="match status" value="1"/>
</dbReference>
<keyword evidence="10" id="KW-0626">Porin</keyword>
<evidence type="ECO:0000256" key="4">
    <source>
        <dbReference type="ARBA" id="ARBA00022452"/>
    </source>
</evidence>
<accession>A0A0A2WI27</accession>
<keyword evidence="11" id="KW-0472">Membrane</keyword>
<dbReference type="Proteomes" id="UP000030518">
    <property type="component" value="Unassembled WGS sequence"/>
</dbReference>
<dbReference type="STRING" id="1300345.LF41_2344"/>
<evidence type="ECO:0000313" key="17">
    <source>
        <dbReference type="EMBL" id="KGQ19841.1"/>
    </source>
</evidence>
<dbReference type="InterPro" id="IPR054765">
    <property type="entry name" value="SLBB_dom"/>
</dbReference>
<keyword evidence="12" id="KW-0564">Palmitate</keyword>
<dbReference type="GO" id="GO:0046930">
    <property type="term" value="C:pore complex"/>
    <property type="evidence" value="ECO:0007669"/>
    <property type="project" value="UniProtKB-KW"/>
</dbReference>
<evidence type="ECO:0000256" key="10">
    <source>
        <dbReference type="ARBA" id="ARBA00023114"/>
    </source>
</evidence>
<dbReference type="Pfam" id="PF22461">
    <property type="entry name" value="SLBB_2"/>
    <property type="match status" value="2"/>
</dbReference>
<dbReference type="PROSITE" id="PS51257">
    <property type="entry name" value="PROKAR_LIPOPROTEIN"/>
    <property type="match status" value="1"/>
</dbReference>
<keyword evidence="8" id="KW-0625">Polysaccharide transport</keyword>
<reference evidence="17 18" key="1">
    <citation type="submission" date="2014-09" db="EMBL/GenBank/DDBJ databases">
        <title>Genome sequences of Lysobacter dokdonensis DS-58.</title>
        <authorList>
            <person name="Kim J.F."/>
            <person name="Kwak M.-J."/>
        </authorList>
    </citation>
    <scope>NUCLEOTIDE SEQUENCE [LARGE SCALE GENOMIC DNA]</scope>
    <source>
        <strain evidence="17 18">DS-58</strain>
    </source>
</reference>
<keyword evidence="5" id="KW-0762">Sugar transport</keyword>
<sequence>MNTQLTRIAMLAIALALTGCIPGQKMSAKGPSTIVDNGQELQVVPITADLVAAKRQPVVLPAELTSFQPTAYEVAPGDTLIITVWDHPELTTPAGSQQQAITNGRQVQSDGTLFYPYAGKVKVGGMTVEQVRSTLEKRLARYLKDPQVDVNVVGFGGRVSLQGAFSNTAPQDTTTVPQTLSQVIGRAGVDVTNANLSGLVLTRDGRNYNIDMDAINRDGVAQDIYLKPGDRVYLPYNDRNEVYVVGEARDPKAIPFKTSDMTLTQALGRAGGLNPETSRGNAVYVIRGMDDKGNPAAVYNLDATSPAAFAVASRFSLKAGDVVWVGPAGITRWNRYITQLLPFSGLIRNAAAAGSDL</sequence>
<dbReference type="AlphaFoldDB" id="A0A0A2WI27"/>
<comment type="caution">
    <text evidence="17">The sequence shown here is derived from an EMBL/GenBank/DDBJ whole genome shotgun (WGS) entry which is preliminary data.</text>
</comment>
<dbReference type="GO" id="GO:0015159">
    <property type="term" value="F:polysaccharide transmembrane transporter activity"/>
    <property type="evidence" value="ECO:0007669"/>
    <property type="project" value="InterPro"/>
</dbReference>
<comment type="similarity">
    <text evidence="2">Belongs to the BexD/CtrA/VexA family.</text>
</comment>
<name>A0A0A2WI27_9GAMM</name>
<evidence type="ECO:0000256" key="5">
    <source>
        <dbReference type="ARBA" id="ARBA00022597"/>
    </source>
</evidence>
<evidence type="ECO:0000256" key="11">
    <source>
        <dbReference type="ARBA" id="ARBA00023136"/>
    </source>
</evidence>
<evidence type="ECO:0000256" key="7">
    <source>
        <dbReference type="ARBA" id="ARBA00022729"/>
    </source>
</evidence>
<keyword evidence="9" id="KW-0406">Ion transport</keyword>
<keyword evidence="6" id="KW-0812">Transmembrane</keyword>
<dbReference type="InterPro" id="IPR049712">
    <property type="entry name" value="Poly_export"/>
</dbReference>